<name>A0A1T4KHH7_9HYPH</name>
<proteinExistence type="predicted"/>
<reference evidence="9" key="1">
    <citation type="submission" date="2017-02" db="EMBL/GenBank/DDBJ databases">
        <authorList>
            <person name="Varghese N."/>
            <person name="Submissions S."/>
        </authorList>
    </citation>
    <scope>NUCLEOTIDE SEQUENCE [LARGE SCALE GENOMIC DNA]</scope>
    <source>
        <strain evidence="9">ATCC 27094</strain>
    </source>
</reference>
<organism evidence="8 9">
    <name type="scientific">Enhydrobacter aerosaccus</name>
    <dbReference type="NCBI Taxonomy" id="225324"/>
    <lineage>
        <taxon>Bacteria</taxon>
        <taxon>Pseudomonadati</taxon>
        <taxon>Pseudomonadota</taxon>
        <taxon>Alphaproteobacteria</taxon>
        <taxon>Hyphomicrobiales</taxon>
        <taxon>Enhydrobacter</taxon>
    </lineage>
</organism>
<dbReference type="AlphaFoldDB" id="A0A1T4KHH7"/>
<protein>
    <submittedName>
        <fullName evidence="8">Sugar phosphate permease</fullName>
    </submittedName>
</protein>
<evidence type="ECO:0000256" key="5">
    <source>
        <dbReference type="ARBA" id="ARBA00023136"/>
    </source>
</evidence>
<feature type="transmembrane region" description="Helical" evidence="6">
    <location>
        <begin position="343"/>
        <end position="364"/>
    </location>
</feature>
<dbReference type="STRING" id="225324.SAMN02745126_00975"/>
<dbReference type="Proteomes" id="UP000190092">
    <property type="component" value="Unassembled WGS sequence"/>
</dbReference>
<evidence type="ECO:0000256" key="3">
    <source>
        <dbReference type="ARBA" id="ARBA00022692"/>
    </source>
</evidence>
<feature type="transmembrane region" description="Helical" evidence="6">
    <location>
        <begin position="138"/>
        <end position="158"/>
    </location>
</feature>
<evidence type="ECO:0000256" key="1">
    <source>
        <dbReference type="ARBA" id="ARBA00004651"/>
    </source>
</evidence>
<dbReference type="Gene3D" id="1.20.1250.20">
    <property type="entry name" value="MFS general substrate transporter like domains"/>
    <property type="match status" value="1"/>
</dbReference>
<dbReference type="InterPro" id="IPR050189">
    <property type="entry name" value="MFS_Efflux_Transporters"/>
</dbReference>
<feature type="transmembrane region" description="Helical" evidence="6">
    <location>
        <begin position="85"/>
        <end position="105"/>
    </location>
</feature>
<dbReference type="InterPro" id="IPR011701">
    <property type="entry name" value="MFS"/>
</dbReference>
<keyword evidence="5 6" id="KW-0472">Membrane</keyword>
<accession>A0A1T4KHH7</accession>
<evidence type="ECO:0000256" key="6">
    <source>
        <dbReference type="SAM" id="Phobius"/>
    </source>
</evidence>
<evidence type="ECO:0000256" key="2">
    <source>
        <dbReference type="ARBA" id="ARBA00022475"/>
    </source>
</evidence>
<dbReference type="GO" id="GO:0005886">
    <property type="term" value="C:plasma membrane"/>
    <property type="evidence" value="ECO:0007669"/>
    <property type="project" value="UniProtKB-SubCell"/>
</dbReference>
<dbReference type="InterPro" id="IPR036259">
    <property type="entry name" value="MFS_trans_sf"/>
</dbReference>
<feature type="transmembrane region" description="Helical" evidence="6">
    <location>
        <begin position="384"/>
        <end position="404"/>
    </location>
</feature>
<feature type="transmembrane region" description="Helical" evidence="6">
    <location>
        <begin position="314"/>
        <end position="331"/>
    </location>
</feature>
<feature type="transmembrane region" description="Helical" evidence="6">
    <location>
        <begin position="258"/>
        <end position="277"/>
    </location>
</feature>
<feature type="transmembrane region" description="Helical" evidence="6">
    <location>
        <begin position="289"/>
        <end position="308"/>
    </location>
</feature>
<sequence length="419" mass="45099">MTAKAQTATALFLRVFLPFAFVYFLSYIVRGVNAVIFPYLERDVGVTAEDLGLLTSAFFLFFAACQPMLGVALDRYGPRRLQSTLMAVAALGAILFALATSLSGLVLARGLIGLGFAGGLMAAMKAITIWYPPRRWGLITGFHMMAGGAGSMAATVPVEWSLSVVTWQGLFFWLAGISLFAGAWLFVAVPEGSAPTASGTLRDQFRITRVILTDSYYWRIQPLLCLQQLTFIASVSLWIGPWLRDVGGIADKGGRADILLYTSAAMTLGFAASGLVADALRRRGISDLASTNVVTLLFALVVGWLAFLPPDHPTVAWMLFGFLGAYPIQYFPQLIASFPGAYAGRVSTSVNLLVFVVIFFGQWAMGKVVGLWPQTATGYAPDGYAWAFGSLFILQLAALLWLLLSPGRPMTSHAAAVAD</sequence>
<feature type="transmembrane region" description="Helical" evidence="6">
    <location>
        <begin position="12"/>
        <end position="39"/>
    </location>
</feature>
<feature type="transmembrane region" description="Helical" evidence="6">
    <location>
        <begin position="216"/>
        <end position="238"/>
    </location>
</feature>
<dbReference type="GO" id="GO:0022857">
    <property type="term" value="F:transmembrane transporter activity"/>
    <property type="evidence" value="ECO:0007669"/>
    <property type="project" value="InterPro"/>
</dbReference>
<dbReference type="OrthoDB" id="272777at2"/>
<feature type="transmembrane region" description="Helical" evidence="6">
    <location>
        <begin position="51"/>
        <end position="73"/>
    </location>
</feature>
<gene>
    <name evidence="8" type="ORF">SAMN02745126_00975</name>
</gene>
<keyword evidence="3 6" id="KW-0812">Transmembrane</keyword>
<evidence type="ECO:0000256" key="4">
    <source>
        <dbReference type="ARBA" id="ARBA00022989"/>
    </source>
</evidence>
<dbReference type="Pfam" id="PF07690">
    <property type="entry name" value="MFS_1"/>
    <property type="match status" value="1"/>
</dbReference>
<keyword evidence="9" id="KW-1185">Reference proteome</keyword>
<dbReference type="EMBL" id="FUWJ01000001">
    <property type="protein sequence ID" value="SJZ41854.1"/>
    <property type="molecule type" value="Genomic_DNA"/>
</dbReference>
<evidence type="ECO:0000259" key="7">
    <source>
        <dbReference type="PROSITE" id="PS50850"/>
    </source>
</evidence>
<keyword evidence="4 6" id="KW-1133">Transmembrane helix</keyword>
<evidence type="ECO:0000313" key="8">
    <source>
        <dbReference type="EMBL" id="SJZ41854.1"/>
    </source>
</evidence>
<dbReference type="RefSeq" id="WP_085932652.1">
    <property type="nucleotide sequence ID" value="NZ_FUWJ01000001.1"/>
</dbReference>
<dbReference type="PANTHER" id="PTHR43124">
    <property type="entry name" value="PURINE EFFLUX PUMP PBUE"/>
    <property type="match status" value="1"/>
</dbReference>
<dbReference type="PANTHER" id="PTHR43124:SF3">
    <property type="entry name" value="CHLORAMPHENICOL EFFLUX PUMP RV0191"/>
    <property type="match status" value="1"/>
</dbReference>
<comment type="subcellular location">
    <subcellularLocation>
        <location evidence="1">Cell membrane</location>
        <topology evidence="1">Multi-pass membrane protein</topology>
    </subcellularLocation>
</comment>
<dbReference type="InterPro" id="IPR020846">
    <property type="entry name" value="MFS_dom"/>
</dbReference>
<feature type="transmembrane region" description="Helical" evidence="6">
    <location>
        <begin position="111"/>
        <end position="131"/>
    </location>
</feature>
<evidence type="ECO:0000313" key="9">
    <source>
        <dbReference type="Proteomes" id="UP000190092"/>
    </source>
</evidence>
<feature type="domain" description="Major facilitator superfamily (MFS) profile" evidence="7">
    <location>
        <begin position="15"/>
        <end position="419"/>
    </location>
</feature>
<keyword evidence="2" id="KW-1003">Cell membrane</keyword>
<dbReference type="PROSITE" id="PS50850">
    <property type="entry name" value="MFS"/>
    <property type="match status" value="1"/>
</dbReference>
<dbReference type="SUPFAM" id="SSF103473">
    <property type="entry name" value="MFS general substrate transporter"/>
    <property type="match status" value="1"/>
</dbReference>
<feature type="transmembrane region" description="Helical" evidence="6">
    <location>
        <begin position="170"/>
        <end position="189"/>
    </location>
</feature>